<dbReference type="SUPFAM" id="SSF47598">
    <property type="entry name" value="Ribbon-helix-helix"/>
    <property type="match status" value="1"/>
</dbReference>
<dbReference type="Pfam" id="PF08753">
    <property type="entry name" value="NikR_C"/>
    <property type="match status" value="1"/>
</dbReference>
<organism evidence="11 12">
    <name type="scientific">Aurantiacibacter flavus</name>
    <dbReference type="NCBI Taxonomy" id="3145232"/>
    <lineage>
        <taxon>Bacteria</taxon>
        <taxon>Pseudomonadati</taxon>
        <taxon>Pseudomonadota</taxon>
        <taxon>Alphaproteobacteria</taxon>
        <taxon>Sphingomonadales</taxon>
        <taxon>Erythrobacteraceae</taxon>
        <taxon>Aurantiacibacter</taxon>
    </lineage>
</organism>
<dbReference type="SUPFAM" id="SSF55021">
    <property type="entry name" value="ACT-like"/>
    <property type="match status" value="1"/>
</dbReference>
<evidence type="ECO:0000256" key="1">
    <source>
        <dbReference type="ARBA" id="ARBA00001967"/>
    </source>
</evidence>
<feature type="domain" description="Transcription factor NikR nickel binding C-terminal" evidence="10">
    <location>
        <begin position="61"/>
        <end position="136"/>
    </location>
</feature>
<evidence type="ECO:0000256" key="2">
    <source>
        <dbReference type="ARBA" id="ARBA00008478"/>
    </source>
</evidence>
<dbReference type="HAMAP" id="MF_00476">
    <property type="entry name" value="NikR"/>
    <property type="match status" value="1"/>
</dbReference>
<dbReference type="RefSeq" id="WP_346785887.1">
    <property type="nucleotide sequence ID" value="NZ_JBDLBR010000005.1"/>
</dbReference>
<evidence type="ECO:0000259" key="10">
    <source>
        <dbReference type="Pfam" id="PF08753"/>
    </source>
</evidence>
<evidence type="ECO:0000256" key="8">
    <source>
        <dbReference type="HAMAP-Rule" id="MF_00476"/>
    </source>
</evidence>
<dbReference type="InterPro" id="IPR027271">
    <property type="entry name" value="Acetolactate_synth/TF_NikR_C"/>
</dbReference>
<reference evidence="11 12" key="1">
    <citation type="submission" date="2024-05" db="EMBL/GenBank/DDBJ databases">
        <authorList>
            <person name="Park S."/>
        </authorList>
    </citation>
    <scope>NUCLEOTIDE SEQUENCE [LARGE SCALE GENOMIC DNA]</scope>
    <source>
        <strain evidence="11 12">DGU5</strain>
    </source>
</reference>
<comment type="similarity">
    <text evidence="2 8">Belongs to the transcriptional regulatory CopG/NikR family.</text>
</comment>
<keyword evidence="3" id="KW-0533">Nickel</keyword>
<dbReference type="Gene3D" id="3.30.70.1150">
    <property type="entry name" value="ACT-like. Chain A, domain 2"/>
    <property type="match status" value="1"/>
</dbReference>
<evidence type="ECO:0000259" key="9">
    <source>
        <dbReference type="Pfam" id="PF01402"/>
    </source>
</evidence>
<keyword evidence="6 8" id="KW-0238">DNA-binding</keyword>
<dbReference type="CDD" id="cd22231">
    <property type="entry name" value="RHH_NikR_HicB-like"/>
    <property type="match status" value="1"/>
</dbReference>
<proteinExistence type="inferred from homology"/>
<sequence>MSTEPTSLARLSMSLPAELFRQLDAMVEERGLPSRSQLIAELIRHALVAHEANVRPEETIAGTITLVYRGDRGSIRQQLAKTQADYLKEVISSQHVFLEEDQSLEVLLVQGPAVRLKELCDALRSIRGVHQLQLVSTTALLPPLHDHTDDEQVEDAAQAAASAKVVSAKKGKRRRAAA</sequence>
<comment type="cofactor">
    <cofactor evidence="1">
        <name>Ni(2+)</name>
        <dbReference type="ChEBI" id="CHEBI:49786"/>
    </cofactor>
</comment>
<keyword evidence="5 8" id="KW-0805">Transcription regulation</keyword>
<dbReference type="Gene3D" id="1.10.1220.10">
    <property type="entry name" value="Met repressor-like"/>
    <property type="match status" value="1"/>
</dbReference>
<evidence type="ECO:0000256" key="3">
    <source>
        <dbReference type="ARBA" id="ARBA00022596"/>
    </source>
</evidence>
<dbReference type="Pfam" id="PF01402">
    <property type="entry name" value="RHH_1"/>
    <property type="match status" value="1"/>
</dbReference>
<keyword evidence="4" id="KW-0479">Metal-binding</keyword>
<keyword evidence="12" id="KW-1185">Reference proteome</keyword>
<protein>
    <recommendedName>
        <fullName evidence="8">Putative nickel-responsive regulator</fullName>
    </recommendedName>
</protein>
<evidence type="ECO:0000256" key="5">
    <source>
        <dbReference type="ARBA" id="ARBA00023015"/>
    </source>
</evidence>
<evidence type="ECO:0000256" key="7">
    <source>
        <dbReference type="ARBA" id="ARBA00023163"/>
    </source>
</evidence>
<comment type="function">
    <text evidence="8">Transcriptional regulator.</text>
</comment>
<evidence type="ECO:0000313" key="12">
    <source>
        <dbReference type="Proteomes" id="UP001484535"/>
    </source>
</evidence>
<evidence type="ECO:0000256" key="6">
    <source>
        <dbReference type="ARBA" id="ARBA00023125"/>
    </source>
</evidence>
<dbReference type="InterPro" id="IPR014864">
    <property type="entry name" value="TF_NikR_Ni-bd_C"/>
</dbReference>
<comment type="caution">
    <text evidence="11">The sequence shown here is derived from an EMBL/GenBank/DDBJ whole genome shotgun (WGS) entry which is preliminary data.</text>
</comment>
<gene>
    <name evidence="11" type="ORF">ABDJ38_14740</name>
</gene>
<dbReference type="InterPro" id="IPR022988">
    <property type="entry name" value="Ni_resp_reg_NikR"/>
</dbReference>
<keyword evidence="7 8" id="KW-0804">Transcription</keyword>
<dbReference type="EMBL" id="JBDLBR010000005">
    <property type="protein sequence ID" value="MEN7538437.1"/>
    <property type="molecule type" value="Genomic_DNA"/>
</dbReference>
<dbReference type="InterPro" id="IPR050192">
    <property type="entry name" value="CopG/NikR_regulator"/>
</dbReference>
<feature type="domain" description="Ribbon-helix-helix protein CopG" evidence="9">
    <location>
        <begin position="10"/>
        <end position="47"/>
    </location>
</feature>
<evidence type="ECO:0000256" key="4">
    <source>
        <dbReference type="ARBA" id="ARBA00022723"/>
    </source>
</evidence>
<name>A0ABV0CZZ4_9SPHN</name>
<dbReference type="InterPro" id="IPR002145">
    <property type="entry name" value="CopG"/>
</dbReference>
<comment type="caution">
    <text evidence="8">Lacks conserved residue(s) required for the propagation of feature annotation.</text>
</comment>
<dbReference type="PANTHER" id="PTHR34719:SF2">
    <property type="entry name" value="NICKEL-RESPONSIVE REGULATOR"/>
    <property type="match status" value="1"/>
</dbReference>
<evidence type="ECO:0000313" key="11">
    <source>
        <dbReference type="EMBL" id="MEN7538437.1"/>
    </source>
</evidence>
<accession>A0ABV0CZZ4</accession>
<dbReference type="InterPro" id="IPR010985">
    <property type="entry name" value="Ribbon_hlx_hlx"/>
</dbReference>
<dbReference type="PANTHER" id="PTHR34719">
    <property type="entry name" value="NICKEL-RESPONSIVE REGULATOR"/>
    <property type="match status" value="1"/>
</dbReference>
<dbReference type="Proteomes" id="UP001484535">
    <property type="component" value="Unassembled WGS sequence"/>
</dbReference>
<dbReference type="InterPro" id="IPR013321">
    <property type="entry name" value="Arc_rbn_hlx_hlx"/>
</dbReference>
<dbReference type="InterPro" id="IPR045865">
    <property type="entry name" value="ACT-like_dom_sf"/>
</dbReference>